<accession>N6UIU5</accession>
<dbReference type="Proteomes" id="UP000014038">
    <property type="component" value="Chromosome"/>
</dbReference>
<dbReference type="EMBL" id="AGWA01000019">
    <property type="protein sequence ID" value="ENN90168.1"/>
    <property type="molecule type" value="Genomic_DNA"/>
</dbReference>
<protein>
    <recommendedName>
        <fullName evidence="5">Flagellar protein FlbB</fullName>
    </recommendedName>
</protein>
<keyword evidence="1" id="KW-0175">Coiled coil</keyword>
<evidence type="ECO:0000256" key="2">
    <source>
        <dbReference type="SAM" id="MobiDB-lite"/>
    </source>
</evidence>
<name>N6UIU5_9HYPH</name>
<reference evidence="3 4" key="1">
    <citation type="journal article" date="2013" name="PLoS Genet.">
        <title>A gene transfer agent and a dynamic repertoire of secretion systems hold the keys to the explosive radiation of the emerging pathogen Bartonella.</title>
        <authorList>
            <person name="Guy L."/>
            <person name="Nystedt B."/>
            <person name="Toft C."/>
            <person name="Zaremba-Niedzwiedzka K."/>
            <person name="Berglund E.C."/>
            <person name="Granberg F."/>
            <person name="Naslund K."/>
            <person name="Eriksson A.S."/>
            <person name="Andersson S.G."/>
        </authorList>
    </citation>
    <scope>NUCLEOTIDE SEQUENCE [LARGE SCALE GENOMIC DNA]</scope>
    <source>
        <strain evidence="3 4">91-4</strain>
    </source>
</reference>
<organism evidence="3 4">
    <name type="scientific">Bartonella bovis 91-4</name>
    <dbReference type="NCBI Taxonomy" id="1094491"/>
    <lineage>
        <taxon>Bacteria</taxon>
        <taxon>Pseudomonadati</taxon>
        <taxon>Pseudomonadota</taxon>
        <taxon>Alphaproteobacteria</taxon>
        <taxon>Hyphomicrobiales</taxon>
        <taxon>Bartonellaceae</taxon>
        <taxon>Bartonella</taxon>
    </lineage>
</organism>
<dbReference type="SUPFAM" id="SSF158791">
    <property type="entry name" value="MgtE N-terminal domain-like"/>
    <property type="match status" value="1"/>
</dbReference>
<gene>
    <name evidence="3" type="ORF">BBbe_10780</name>
</gene>
<feature type="compositionally biased region" description="Low complexity" evidence="2">
    <location>
        <begin position="59"/>
        <end position="72"/>
    </location>
</feature>
<dbReference type="AlphaFoldDB" id="N6UIU5"/>
<proteinExistence type="predicted"/>
<feature type="compositionally biased region" description="Polar residues" evidence="2">
    <location>
        <begin position="76"/>
        <end position="93"/>
    </location>
</feature>
<feature type="region of interest" description="Disordered" evidence="2">
    <location>
        <begin position="34"/>
        <end position="96"/>
    </location>
</feature>
<dbReference type="HOGENOM" id="CLU_095592_0_0_5"/>
<dbReference type="PATRIC" id="fig|1094491.5.peg.1175"/>
<evidence type="ECO:0008006" key="5">
    <source>
        <dbReference type="Google" id="ProtNLM"/>
    </source>
</evidence>
<comment type="caution">
    <text evidence="3">The sequence shown here is derived from an EMBL/GenBank/DDBJ whole genome shotgun (WGS) entry which is preliminary data.</text>
</comment>
<feature type="compositionally biased region" description="Polar residues" evidence="2">
    <location>
        <begin position="34"/>
        <end position="58"/>
    </location>
</feature>
<evidence type="ECO:0000256" key="1">
    <source>
        <dbReference type="SAM" id="Coils"/>
    </source>
</evidence>
<dbReference type="eggNOG" id="COG3334">
    <property type="taxonomic scope" value="Bacteria"/>
</dbReference>
<evidence type="ECO:0000313" key="4">
    <source>
        <dbReference type="Proteomes" id="UP000014038"/>
    </source>
</evidence>
<keyword evidence="4" id="KW-1185">Reference proteome</keyword>
<sequence>MLIVCGMGKGYAQGALDLSPTPKFIFASVVNPTQKSASAPSSTKKVKSAQNRLNQVKESTTTPTKASATTSAEILTDNTPETKASSVLSTQSMSKKETEEVERFCDNIGSQAADARFQLQRQQLEQLRDQINERVKILEEKRREYEVWLEKRNEFLALAEDSLVEIISKMRPDAAAAQLALMSDLVAASLVLKLSPKISSAIMNELPPEKSAELTQILVSAQQASAKKKQTQQVVDTK</sequence>
<evidence type="ECO:0000313" key="3">
    <source>
        <dbReference type="EMBL" id="ENN90168.1"/>
    </source>
</evidence>
<feature type="coiled-coil region" evidence="1">
    <location>
        <begin position="110"/>
        <end position="144"/>
    </location>
</feature>
<dbReference type="STRING" id="1094491.BBbe_10780"/>